<dbReference type="AlphaFoldDB" id="A0A6P6X3W9"/>
<gene>
    <name evidence="2" type="primary">LOC113737500</name>
</gene>
<dbReference type="Proteomes" id="UP001652660">
    <property type="component" value="Chromosome 3e"/>
</dbReference>
<reference evidence="1" key="1">
    <citation type="journal article" date="2025" name="Foods">
        <title>Unveiling the Microbial Signatures of Arabica Coffee Cherries: Insights into Ripeness Specific Diversity, Functional Traits, and Implications for Quality and Safety.</title>
        <authorList>
            <consortium name="RefSeq"/>
            <person name="Tenea G.N."/>
            <person name="Cifuentes V."/>
            <person name="Reyes P."/>
            <person name="Cevallos-Vallejos M."/>
        </authorList>
    </citation>
    <scope>NUCLEOTIDE SEQUENCE [LARGE SCALE GENOMIC DNA]</scope>
</reference>
<dbReference type="PANTHER" id="PTHR37984">
    <property type="entry name" value="PROTEIN CBG26694"/>
    <property type="match status" value="1"/>
</dbReference>
<accession>A0A6P6X3W9</accession>
<proteinExistence type="predicted"/>
<sequence>MEHLRLVLDTLRKACLYANLKKCTFCTNELVFLGYVVSSQGIKVDESKIEAIKQWPTPKSVPEVRSFHGLAGFYQRLVKDFSTIAAPLTAVTKKNDKFHWGEA</sequence>
<protein>
    <submittedName>
        <fullName evidence="2">Uncharacterized mitochondrial protein AtMg00860-like</fullName>
    </submittedName>
</protein>
<organism evidence="1 2">
    <name type="scientific">Coffea arabica</name>
    <name type="common">Arabian coffee</name>
    <dbReference type="NCBI Taxonomy" id="13443"/>
    <lineage>
        <taxon>Eukaryota</taxon>
        <taxon>Viridiplantae</taxon>
        <taxon>Streptophyta</taxon>
        <taxon>Embryophyta</taxon>
        <taxon>Tracheophyta</taxon>
        <taxon>Spermatophyta</taxon>
        <taxon>Magnoliopsida</taxon>
        <taxon>eudicotyledons</taxon>
        <taxon>Gunneridae</taxon>
        <taxon>Pentapetalae</taxon>
        <taxon>asterids</taxon>
        <taxon>lamiids</taxon>
        <taxon>Gentianales</taxon>
        <taxon>Rubiaceae</taxon>
        <taxon>Ixoroideae</taxon>
        <taxon>Gardenieae complex</taxon>
        <taxon>Bertiereae - Coffeeae clade</taxon>
        <taxon>Coffeeae</taxon>
        <taxon>Coffea</taxon>
    </lineage>
</organism>
<dbReference type="InterPro" id="IPR043502">
    <property type="entry name" value="DNA/RNA_pol_sf"/>
</dbReference>
<dbReference type="GeneID" id="113737500"/>
<dbReference type="RefSeq" id="XP_027120527.1">
    <property type="nucleotide sequence ID" value="XM_027264726.1"/>
</dbReference>
<dbReference type="OrthoDB" id="415724at2759"/>
<reference evidence="2" key="2">
    <citation type="submission" date="2025-08" db="UniProtKB">
        <authorList>
            <consortium name="RefSeq"/>
        </authorList>
    </citation>
    <scope>IDENTIFICATION</scope>
    <source>
        <tissue evidence="2">Leaves</tissue>
    </source>
</reference>
<evidence type="ECO:0000313" key="1">
    <source>
        <dbReference type="Proteomes" id="UP001652660"/>
    </source>
</evidence>
<evidence type="ECO:0000313" key="2">
    <source>
        <dbReference type="RefSeq" id="XP_027120527.1"/>
    </source>
</evidence>
<name>A0A6P6X3W9_COFAR</name>
<dbReference type="SUPFAM" id="SSF56672">
    <property type="entry name" value="DNA/RNA polymerases"/>
    <property type="match status" value="1"/>
</dbReference>
<dbReference type="InterPro" id="IPR043128">
    <property type="entry name" value="Rev_trsase/Diguanyl_cyclase"/>
</dbReference>
<dbReference type="Gene3D" id="3.30.70.270">
    <property type="match status" value="2"/>
</dbReference>
<dbReference type="InterPro" id="IPR050951">
    <property type="entry name" value="Retrovirus_Pol_polyprotein"/>
</dbReference>
<dbReference type="FunFam" id="3.30.70.270:FF:000020">
    <property type="entry name" value="Transposon Tf2-6 polyprotein-like Protein"/>
    <property type="match status" value="1"/>
</dbReference>
<keyword evidence="1" id="KW-1185">Reference proteome</keyword>
<dbReference type="PANTHER" id="PTHR37984:SF5">
    <property type="entry name" value="PROTEIN NYNRIN-LIKE"/>
    <property type="match status" value="1"/>
</dbReference>